<organism evidence="2 3">
    <name type="scientific">Gluconobacter cerinus</name>
    <dbReference type="NCBI Taxonomy" id="38307"/>
    <lineage>
        <taxon>Bacteria</taxon>
        <taxon>Pseudomonadati</taxon>
        <taxon>Pseudomonadota</taxon>
        <taxon>Alphaproteobacteria</taxon>
        <taxon>Acetobacterales</taxon>
        <taxon>Acetobacteraceae</taxon>
        <taxon>Gluconobacter</taxon>
    </lineage>
</organism>
<dbReference type="AlphaFoldDB" id="A0A1B6VNV7"/>
<dbReference type="PATRIC" id="fig|38307.3.peg.1401"/>
<evidence type="ECO:0000313" key="3">
    <source>
        <dbReference type="Proteomes" id="UP000077786"/>
    </source>
</evidence>
<sequence>MITIWVAAVLGAGGALMLYMASPAQQLCKKRPAFRLCVISGSTLLCASLLMLLASEGSGTAVSEFLTLIMIVWSLVPLAAAVWRRRMS</sequence>
<feature type="transmembrane region" description="Helical" evidence="1">
    <location>
        <begin position="33"/>
        <end position="53"/>
    </location>
</feature>
<proteinExistence type="predicted"/>
<gene>
    <name evidence="2" type="ORF">A0123_01365</name>
</gene>
<name>A0A1B6VNV7_9PROT</name>
<accession>A0A1B6VNV7</accession>
<evidence type="ECO:0008006" key="4">
    <source>
        <dbReference type="Google" id="ProtNLM"/>
    </source>
</evidence>
<evidence type="ECO:0000256" key="1">
    <source>
        <dbReference type="SAM" id="Phobius"/>
    </source>
</evidence>
<feature type="transmembrane region" description="Helical" evidence="1">
    <location>
        <begin position="65"/>
        <end position="83"/>
    </location>
</feature>
<reference evidence="2 3" key="1">
    <citation type="submission" date="2016-03" db="EMBL/GenBank/DDBJ databases">
        <title>Draft genome sequence of Gluconobacter cerinus strain CECT 9110.</title>
        <authorList>
            <person name="Sainz F."/>
            <person name="Mas A."/>
            <person name="Torija M.J."/>
        </authorList>
    </citation>
    <scope>NUCLEOTIDE SEQUENCE [LARGE SCALE GENOMIC DNA]</scope>
    <source>
        <strain evidence="2 3">CECT 9110</strain>
    </source>
</reference>
<dbReference type="EMBL" id="LUTU01000005">
    <property type="protein sequence ID" value="OAJ68657.1"/>
    <property type="molecule type" value="Genomic_DNA"/>
</dbReference>
<keyword evidence="1" id="KW-0812">Transmembrane</keyword>
<comment type="caution">
    <text evidence="2">The sequence shown here is derived from an EMBL/GenBank/DDBJ whole genome shotgun (WGS) entry which is preliminary data.</text>
</comment>
<dbReference type="Proteomes" id="UP000077786">
    <property type="component" value="Unassembled WGS sequence"/>
</dbReference>
<keyword evidence="1" id="KW-1133">Transmembrane helix</keyword>
<feature type="transmembrane region" description="Helical" evidence="1">
    <location>
        <begin position="6"/>
        <end position="21"/>
    </location>
</feature>
<evidence type="ECO:0000313" key="2">
    <source>
        <dbReference type="EMBL" id="OAJ68657.1"/>
    </source>
</evidence>
<protein>
    <recommendedName>
        <fullName evidence="4">Transmembrane protein</fullName>
    </recommendedName>
</protein>
<keyword evidence="1" id="KW-0472">Membrane</keyword>